<organism evidence="1 2">
    <name type="scientific">Sorangium atrum</name>
    <dbReference type="NCBI Taxonomy" id="2995308"/>
    <lineage>
        <taxon>Bacteria</taxon>
        <taxon>Pseudomonadati</taxon>
        <taxon>Myxococcota</taxon>
        <taxon>Polyangia</taxon>
        <taxon>Polyangiales</taxon>
        <taxon>Polyangiaceae</taxon>
        <taxon>Sorangium</taxon>
    </lineage>
</organism>
<dbReference type="EMBL" id="JAQNDK010000006">
    <property type="protein sequence ID" value="MDC0685073.1"/>
    <property type="molecule type" value="Genomic_DNA"/>
</dbReference>
<evidence type="ECO:0000313" key="2">
    <source>
        <dbReference type="Proteomes" id="UP001217485"/>
    </source>
</evidence>
<sequence>MVTDASAIAPEPIEIALPNGRVVRVRPGFDPATLERVLAVAAEETPC</sequence>
<protein>
    <recommendedName>
        <fullName evidence="3">Transposase</fullName>
    </recommendedName>
</protein>
<name>A0ABT5CHF4_9BACT</name>
<dbReference type="RefSeq" id="WP_272103189.1">
    <property type="nucleotide sequence ID" value="NZ_JAQNDK010000006.1"/>
</dbReference>
<reference evidence="1 2" key="1">
    <citation type="submission" date="2023-01" db="EMBL/GenBank/DDBJ databases">
        <title>Minimal conservation of predation-associated metabolite biosynthetic gene clusters underscores biosynthetic potential of Myxococcota including descriptions for ten novel species: Archangium lansinium sp. nov., Myxococcus landrumus sp. nov., Nannocystis bai.</title>
        <authorList>
            <person name="Ahearne A."/>
            <person name="Stevens C."/>
            <person name="Dowd S."/>
        </authorList>
    </citation>
    <scope>NUCLEOTIDE SEQUENCE [LARGE SCALE GENOMIC DNA]</scope>
    <source>
        <strain evidence="1 2">WIWO2</strain>
    </source>
</reference>
<gene>
    <name evidence="1" type="ORF">POL72_45585</name>
</gene>
<evidence type="ECO:0000313" key="1">
    <source>
        <dbReference type="EMBL" id="MDC0685073.1"/>
    </source>
</evidence>
<evidence type="ECO:0008006" key="3">
    <source>
        <dbReference type="Google" id="ProtNLM"/>
    </source>
</evidence>
<dbReference type="Proteomes" id="UP001217485">
    <property type="component" value="Unassembled WGS sequence"/>
</dbReference>
<proteinExistence type="predicted"/>
<keyword evidence="2" id="KW-1185">Reference proteome</keyword>
<comment type="caution">
    <text evidence="1">The sequence shown here is derived from an EMBL/GenBank/DDBJ whole genome shotgun (WGS) entry which is preliminary data.</text>
</comment>
<accession>A0ABT5CHF4</accession>